<reference evidence="2 3" key="1">
    <citation type="journal article" date="2019" name="Commun. Biol.">
        <title>The bagworm genome reveals a unique fibroin gene that provides high tensile strength.</title>
        <authorList>
            <person name="Kono N."/>
            <person name="Nakamura H."/>
            <person name="Ohtoshi R."/>
            <person name="Tomita M."/>
            <person name="Numata K."/>
            <person name="Arakawa K."/>
        </authorList>
    </citation>
    <scope>NUCLEOTIDE SEQUENCE [LARGE SCALE GENOMIC DNA]</scope>
</reference>
<accession>A0A4C1SF79</accession>
<evidence type="ECO:0000256" key="1">
    <source>
        <dbReference type="SAM" id="Phobius"/>
    </source>
</evidence>
<gene>
    <name evidence="2" type="ORF">EVAR_11848_1</name>
</gene>
<evidence type="ECO:0000313" key="3">
    <source>
        <dbReference type="Proteomes" id="UP000299102"/>
    </source>
</evidence>
<organism evidence="2 3">
    <name type="scientific">Eumeta variegata</name>
    <name type="common">Bagworm moth</name>
    <name type="synonym">Eumeta japonica</name>
    <dbReference type="NCBI Taxonomy" id="151549"/>
    <lineage>
        <taxon>Eukaryota</taxon>
        <taxon>Metazoa</taxon>
        <taxon>Ecdysozoa</taxon>
        <taxon>Arthropoda</taxon>
        <taxon>Hexapoda</taxon>
        <taxon>Insecta</taxon>
        <taxon>Pterygota</taxon>
        <taxon>Neoptera</taxon>
        <taxon>Endopterygota</taxon>
        <taxon>Lepidoptera</taxon>
        <taxon>Glossata</taxon>
        <taxon>Ditrysia</taxon>
        <taxon>Tineoidea</taxon>
        <taxon>Psychidae</taxon>
        <taxon>Oiketicinae</taxon>
        <taxon>Eumeta</taxon>
    </lineage>
</organism>
<feature type="non-terminal residue" evidence="2">
    <location>
        <position position="1"/>
    </location>
</feature>
<sequence length="239" mass="26699">TRPYTSLKRASGIDELPELDLRRISDTRAAAAAKRRRSAALSTFLCFGILLRLALQGLWRLHWPARDARRRITLQQTRRVISETGLGALVRVVYPWDQGHHKRRVTELCSHGLDGSSVEAREADAGKRRKPRRDARVFRYGLSGWTIARSAAEIVTFAESIPALNSAPTSTTALTDFIYLSCSGTITGCFIDLDFHGQSDSACPACDARRVRRSEALVQARAGLHFAPEKCKPQFRHDE</sequence>
<feature type="transmembrane region" description="Helical" evidence="1">
    <location>
        <begin position="38"/>
        <end position="59"/>
    </location>
</feature>
<proteinExistence type="predicted"/>
<dbReference type="AlphaFoldDB" id="A0A4C1SF79"/>
<evidence type="ECO:0000313" key="2">
    <source>
        <dbReference type="EMBL" id="GBO99769.1"/>
    </source>
</evidence>
<comment type="caution">
    <text evidence="2">The sequence shown here is derived from an EMBL/GenBank/DDBJ whole genome shotgun (WGS) entry which is preliminary data.</text>
</comment>
<keyword evidence="1" id="KW-0812">Transmembrane</keyword>
<keyword evidence="1" id="KW-1133">Transmembrane helix</keyword>
<keyword evidence="3" id="KW-1185">Reference proteome</keyword>
<dbReference type="Proteomes" id="UP000299102">
    <property type="component" value="Unassembled WGS sequence"/>
</dbReference>
<protein>
    <submittedName>
        <fullName evidence="2">Uncharacterized protein</fullName>
    </submittedName>
</protein>
<keyword evidence="1" id="KW-0472">Membrane</keyword>
<name>A0A4C1SF79_EUMVA</name>
<dbReference type="EMBL" id="BGZK01003305">
    <property type="protein sequence ID" value="GBO99769.1"/>
    <property type="molecule type" value="Genomic_DNA"/>
</dbReference>